<organism evidence="9 10">
    <name type="scientific">Burkholderia lata (strain ATCC 17760 / DSM 23089 / LMG 22485 / NCIMB 9086 / R18194 / 383)</name>
    <dbReference type="NCBI Taxonomy" id="482957"/>
    <lineage>
        <taxon>Bacteria</taxon>
        <taxon>Pseudomonadati</taxon>
        <taxon>Pseudomonadota</taxon>
        <taxon>Betaproteobacteria</taxon>
        <taxon>Burkholderiales</taxon>
        <taxon>Burkholderiaceae</taxon>
        <taxon>Burkholderia</taxon>
        <taxon>Burkholderia cepacia complex</taxon>
    </lineage>
</organism>
<evidence type="ECO:0000256" key="6">
    <source>
        <dbReference type="SAM" id="MobiDB-lite"/>
    </source>
</evidence>
<dbReference type="GO" id="GO:0006355">
    <property type="term" value="P:regulation of DNA-templated transcription"/>
    <property type="evidence" value="ECO:0007669"/>
    <property type="project" value="InterPro"/>
</dbReference>
<keyword evidence="1 4" id="KW-0597">Phosphoprotein</keyword>
<gene>
    <name evidence="9" type="ORF">BLA15945_02204</name>
</gene>
<dbReference type="PANTHER" id="PTHR48111">
    <property type="entry name" value="REGULATOR OF RPOS"/>
    <property type="match status" value="1"/>
</dbReference>
<evidence type="ECO:0000256" key="5">
    <source>
        <dbReference type="PROSITE-ProRule" id="PRU01091"/>
    </source>
</evidence>
<protein>
    <submittedName>
        <fullName evidence="9">Two-component system response regulator</fullName>
    </submittedName>
</protein>
<evidence type="ECO:0000256" key="1">
    <source>
        <dbReference type="ARBA" id="ARBA00022553"/>
    </source>
</evidence>
<feature type="compositionally biased region" description="Basic and acidic residues" evidence="6">
    <location>
        <begin position="243"/>
        <end position="253"/>
    </location>
</feature>
<dbReference type="PANTHER" id="PTHR48111:SF40">
    <property type="entry name" value="PHOSPHATE REGULON TRANSCRIPTIONAL REGULATORY PROTEIN PHOB"/>
    <property type="match status" value="1"/>
</dbReference>
<dbReference type="GO" id="GO:0032993">
    <property type="term" value="C:protein-DNA complex"/>
    <property type="evidence" value="ECO:0007669"/>
    <property type="project" value="TreeGrafter"/>
</dbReference>
<feature type="domain" description="Response regulatory" evidence="7">
    <location>
        <begin position="2"/>
        <end position="117"/>
    </location>
</feature>
<evidence type="ECO:0000256" key="3">
    <source>
        <dbReference type="ARBA" id="ARBA00023125"/>
    </source>
</evidence>
<dbReference type="Gene3D" id="6.10.250.690">
    <property type="match status" value="1"/>
</dbReference>
<name>A0A6P2K1C8_BURL3</name>
<evidence type="ECO:0000313" key="9">
    <source>
        <dbReference type="EMBL" id="VWB47800.1"/>
    </source>
</evidence>
<sequence length="263" mass="29261">MNILLIEDDPIQASVFERALRDLDQEICRVRDGRHAVRFLRTRSVELVVLDWHLPAMSGIEVLHWIRANLGNEPSVLFLTARVLETDVVAALEAGADAYIAKPFREVELAARVMALLRRRGHGRRHTTSTRIGAYVLDPAAQSISLHGETIELTAKEFTLARCLFENPGSLMSRDILESLAWGRTHGGTSRSLDTHIYRLRQKLMLRPENGLRLSAVYTHGYRLDEIDGTSLAADSAGSMENGRGEIAEDAHPVSRPGMLHAA</sequence>
<reference evidence="9 10" key="1">
    <citation type="submission" date="2019-09" db="EMBL/GenBank/DDBJ databases">
        <authorList>
            <person name="Depoorter E."/>
        </authorList>
    </citation>
    <scope>NUCLEOTIDE SEQUENCE [LARGE SCALE GENOMIC DNA]</scope>
    <source>
        <strain evidence="9">R-15945</strain>
    </source>
</reference>
<dbReference type="InterPro" id="IPR011006">
    <property type="entry name" value="CheY-like_superfamily"/>
</dbReference>
<evidence type="ECO:0000259" key="8">
    <source>
        <dbReference type="PROSITE" id="PS51755"/>
    </source>
</evidence>
<dbReference type="CDD" id="cd00383">
    <property type="entry name" value="trans_reg_C"/>
    <property type="match status" value="1"/>
</dbReference>
<dbReference type="InterPro" id="IPR039420">
    <property type="entry name" value="WalR-like"/>
</dbReference>
<dbReference type="SUPFAM" id="SSF52172">
    <property type="entry name" value="CheY-like"/>
    <property type="match status" value="1"/>
</dbReference>
<keyword evidence="3 5" id="KW-0238">DNA-binding</keyword>
<evidence type="ECO:0000259" key="7">
    <source>
        <dbReference type="PROSITE" id="PS50110"/>
    </source>
</evidence>
<dbReference type="SMART" id="SM00862">
    <property type="entry name" value="Trans_reg_C"/>
    <property type="match status" value="1"/>
</dbReference>
<dbReference type="Gene3D" id="3.40.50.2300">
    <property type="match status" value="1"/>
</dbReference>
<dbReference type="GO" id="GO:0000976">
    <property type="term" value="F:transcription cis-regulatory region binding"/>
    <property type="evidence" value="ECO:0007669"/>
    <property type="project" value="TreeGrafter"/>
</dbReference>
<proteinExistence type="predicted"/>
<dbReference type="EMBL" id="CABVPU010000006">
    <property type="protein sequence ID" value="VWB47800.1"/>
    <property type="molecule type" value="Genomic_DNA"/>
</dbReference>
<dbReference type="InterPro" id="IPR001789">
    <property type="entry name" value="Sig_transdc_resp-reg_receiver"/>
</dbReference>
<evidence type="ECO:0000313" key="10">
    <source>
        <dbReference type="Proteomes" id="UP000494174"/>
    </source>
</evidence>
<feature type="region of interest" description="Disordered" evidence="6">
    <location>
        <begin position="235"/>
        <end position="263"/>
    </location>
</feature>
<dbReference type="CDD" id="cd17574">
    <property type="entry name" value="REC_OmpR"/>
    <property type="match status" value="1"/>
</dbReference>
<dbReference type="GO" id="GO:0000156">
    <property type="term" value="F:phosphorelay response regulator activity"/>
    <property type="evidence" value="ECO:0007669"/>
    <property type="project" value="TreeGrafter"/>
</dbReference>
<feature type="modified residue" description="4-aspartylphosphate" evidence="4">
    <location>
        <position position="51"/>
    </location>
</feature>
<dbReference type="Proteomes" id="UP000494174">
    <property type="component" value="Unassembled WGS sequence"/>
</dbReference>
<dbReference type="Pfam" id="PF00072">
    <property type="entry name" value="Response_reg"/>
    <property type="match status" value="1"/>
</dbReference>
<dbReference type="GO" id="GO:0005829">
    <property type="term" value="C:cytosol"/>
    <property type="evidence" value="ECO:0007669"/>
    <property type="project" value="TreeGrafter"/>
</dbReference>
<evidence type="ECO:0000256" key="4">
    <source>
        <dbReference type="PROSITE-ProRule" id="PRU00169"/>
    </source>
</evidence>
<dbReference type="Gene3D" id="1.10.10.10">
    <property type="entry name" value="Winged helix-like DNA-binding domain superfamily/Winged helix DNA-binding domain"/>
    <property type="match status" value="1"/>
</dbReference>
<dbReference type="AlphaFoldDB" id="A0A6P2K1C8"/>
<keyword evidence="2" id="KW-0902">Two-component regulatory system</keyword>
<accession>A0A6P2K1C8</accession>
<evidence type="ECO:0000256" key="2">
    <source>
        <dbReference type="ARBA" id="ARBA00023012"/>
    </source>
</evidence>
<feature type="DNA-binding region" description="OmpR/PhoB-type" evidence="5">
    <location>
        <begin position="127"/>
        <end position="226"/>
    </location>
</feature>
<dbReference type="InterPro" id="IPR001867">
    <property type="entry name" value="OmpR/PhoB-type_DNA-bd"/>
</dbReference>
<dbReference type="PROSITE" id="PS51755">
    <property type="entry name" value="OMPR_PHOB"/>
    <property type="match status" value="1"/>
</dbReference>
<dbReference type="SMART" id="SM00448">
    <property type="entry name" value="REC"/>
    <property type="match status" value="1"/>
</dbReference>
<dbReference type="Pfam" id="PF00486">
    <property type="entry name" value="Trans_reg_C"/>
    <property type="match status" value="1"/>
</dbReference>
<dbReference type="PROSITE" id="PS50110">
    <property type="entry name" value="RESPONSE_REGULATORY"/>
    <property type="match status" value="1"/>
</dbReference>
<feature type="domain" description="OmpR/PhoB-type" evidence="8">
    <location>
        <begin position="127"/>
        <end position="226"/>
    </location>
</feature>
<dbReference type="RefSeq" id="WP_174968446.1">
    <property type="nucleotide sequence ID" value="NZ_CABVPU010000006.1"/>
</dbReference>
<dbReference type="InterPro" id="IPR036388">
    <property type="entry name" value="WH-like_DNA-bd_sf"/>
</dbReference>